<evidence type="ECO:0000256" key="1">
    <source>
        <dbReference type="SAM" id="MobiDB-lite"/>
    </source>
</evidence>
<dbReference type="OrthoDB" id="10472914at2759"/>
<evidence type="ECO:0000313" key="2">
    <source>
        <dbReference type="EMBL" id="KAJ4259628.1"/>
    </source>
</evidence>
<name>A0A9W8RYR4_9HYPO</name>
<keyword evidence="3" id="KW-1185">Reference proteome</keyword>
<comment type="caution">
    <text evidence="2">The sequence shown here is derived from an EMBL/GenBank/DDBJ whole genome shotgun (WGS) entry which is preliminary data.</text>
</comment>
<evidence type="ECO:0000313" key="3">
    <source>
        <dbReference type="Proteomes" id="UP001152049"/>
    </source>
</evidence>
<dbReference type="AlphaFoldDB" id="A0A9W8RYR4"/>
<accession>A0A9W8RYR4</accession>
<dbReference type="EMBL" id="JAOQAZ010000014">
    <property type="protein sequence ID" value="KAJ4259628.1"/>
    <property type="molecule type" value="Genomic_DNA"/>
</dbReference>
<proteinExistence type="predicted"/>
<protein>
    <submittedName>
        <fullName evidence="2">Uncharacterized protein</fullName>
    </submittedName>
</protein>
<sequence length="162" mass="17155">MDNSYEKRKLIQNSYTSKSRAIDSITIAPRPTPAPIPALAPVESPGVTSDESDVSDPEVIEVNASLVTVGDVDFVVVVDDPAVSVAAAAVNVDSSLNIVPTTVYSVALRSHVAQIPGLDGSTWNLPTPLLQQSGLWSQQYDVSLFVTFEHDTRSVPPVSAPA</sequence>
<feature type="region of interest" description="Disordered" evidence="1">
    <location>
        <begin position="27"/>
        <end position="54"/>
    </location>
</feature>
<gene>
    <name evidence="2" type="ORF">NW762_007558</name>
</gene>
<reference evidence="2" key="1">
    <citation type="submission" date="2022-09" db="EMBL/GenBank/DDBJ databases">
        <title>Fusarium specimens isolated from Avocado Roots.</title>
        <authorList>
            <person name="Stajich J."/>
            <person name="Roper C."/>
            <person name="Heimlech-Rivalta G."/>
        </authorList>
    </citation>
    <scope>NUCLEOTIDE SEQUENCE</scope>
    <source>
        <strain evidence="2">CF00136</strain>
    </source>
</reference>
<dbReference type="Proteomes" id="UP001152049">
    <property type="component" value="Unassembled WGS sequence"/>
</dbReference>
<organism evidence="2 3">
    <name type="scientific">Fusarium torreyae</name>
    <dbReference type="NCBI Taxonomy" id="1237075"/>
    <lineage>
        <taxon>Eukaryota</taxon>
        <taxon>Fungi</taxon>
        <taxon>Dikarya</taxon>
        <taxon>Ascomycota</taxon>
        <taxon>Pezizomycotina</taxon>
        <taxon>Sordariomycetes</taxon>
        <taxon>Hypocreomycetidae</taxon>
        <taxon>Hypocreales</taxon>
        <taxon>Nectriaceae</taxon>
        <taxon>Fusarium</taxon>
    </lineage>
</organism>